<dbReference type="AlphaFoldDB" id="A0AAV4UBJ9"/>
<keyword evidence="3" id="KW-1185">Reference proteome</keyword>
<keyword evidence="1" id="KW-1133">Transmembrane helix</keyword>
<keyword evidence="1" id="KW-0472">Membrane</keyword>
<dbReference type="EMBL" id="BPLR01012607">
    <property type="protein sequence ID" value="GIY55111.1"/>
    <property type="molecule type" value="Genomic_DNA"/>
</dbReference>
<organism evidence="2 3">
    <name type="scientific">Caerostris extrusa</name>
    <name type="common">Bark spider</name>
    <name type="synonym">Caerostris bankana</name>
    <dbReference type="NCBI Taxonomy" id="172846"/>
    <lineage>
        <taxon>Eukaryota</taxon>
        <taxon>Metazoa</taxon>
        <taxon>Ecdysozoa</taxon>
        <taxon>Arthropoda</taxon>
        <taxon>Chelicerata</taxon>
        <taxon>Arachnida</taxon>
        <taxon>Araneae</taxon>
        <taxon>Araneomorphae</taxon>
        <taxon>Entelegynae</taxon>
        <taxon>Araneoidea</taxon>
        <taxon>Araneidae</taxon>
        <taxon>Caerostris</taxon>
    </lineage>
</organism>
<gene>
    <name evidence="2" type="ORF">CEXT_547161</name>
</gene>
<comment type="caution">
    <text evidence="2">The sequence shown here is derived from an EMBL/GenBank/DDBJ whole genome shotgun (WGS) entry which is preliminary data.</text>
</comment>
<protein>
    <submittedName>
        <fullName evidence="2">Uncharacterized protein</fullName>
    </submittedName>
</protein>
<reference evidence="2 3" key="1">
    <citation type="submission" date="2021-06" db="EMBL/GenBank/DDBJ databases">
        <title>Caerostris extrusa draft genome.</title>
        <authorList>
            <person name="Kono N."/>
            <person name="Arakawa K."/>
        </authorList>
    </citation>
    <scope>NUCLEOTIDE SEQUENCE [LARGE SCALE GENOMIC DNA]</scope>
</reference>
<dbReference type="Proteomes" id="UP001054945">
    <property type="component" value="Unassembled WGS sequence"/>
</dbReference>
<feature type="transmembrane region" description="Helical" evidence="1">
    <location>
        <begin position="35"/>
        <end position="52"/>
    </location>
</feature>
<evidence type="ECO:0000256" key="1">
    <source>
        <dbReference type="SAM" id="Phobius"/>
    </source>
</evidence>
<evidence type="ECO:0000313" key="2">
    <source>
        <dbReference type="EMBL" id="GIY55111.1"/>
    </source>
</evidence>
<name>A0AAV4UBJ9_CAEEX</name>
<sequence length="98" mass="10829">MPYSIAAGEALTAAAFRDSNAVTVFLKGKLNFPRNFLAVTLSTTLMTYYILVMRQSLELFVIATEKQATLEKEVTAAKCLVDACPSWLLPSLLLLRKD</sequence>
<keyword evidence="1" id="KW-0812">Transmembrane</keyword>
<proteinExistence type="predicted"/>
<accession>A0AAV4UBJ9</accession>
<evidence type="ECO:0000313" key="3">
    <source>
        <dbReference type="Proteomes" id="UP001054945"/>
    </source>
</evidence>